<keyword evidence="3" id="KW-1185">Reference proteome</keyword>
<feature type="compositionally biased region" description="Low complexity" evidence="1">
    <location>
        <begin position="55"/>
        <end position="68"/>
    </location>
</feature>
<evidence type="ECO:0000256" key="1">
    <source>
        <dbReference type="SAM" id="MobiDB-lite"/>
    </source>
</evidence>
<feature type="compositionally biased region" description="Polar residues" evidence="1">
    <location>
        <begin position="1"/>
        <end position="12"/>
    </location>
</feature>
<evidence type="ECO:0000313" key="2">
    <source>
        <dbReference type="EMBL" id="KAF2857737.1"/>
    </source>
</evidence>
<gene>
    <name evidence="2" type="ORF">K470DRAFT_273045</name>
</gene>
<accession>A0A6A7BS50</accession>
<reference evidence="2" key="1">
    <citation type="journal article" date="2020" name="Stud. Mycol.">
        <title>101 Dothideomycetes genomes: a test case for predicting lifestyles and emergence of pathogens.</title>
        <authorList>
            <person name="Haridas S."/>
            <person name="Albert R."/>
            <person name="Binder M."/>
            <person name="Bloem J."/>
            <person name="Labutti K."/>
            <person name="Salamov A."/>
            <person name="Andreopoulos B."/>
            <person name="Baker S."/>
            <person name="Barry K."/>
            <person name="Bills G."/>
            <person name="Bluhm B."/>
            <person name="Cannon C."/>
            <person name="Castanera R."/>
            <person name="Culley D."/>
            <person name="Daum C."/>
            <person name="Ezra D."/>
            <person name="Gonzalez J."/>
            <person name="Henrissat B."/>
            <person name="Kuo A."/>
            <person name="Liang C."/>
            <person name="Lipzen A."/>
            <person name="Lutzoni F."/>
            <person name="Magnuson J."/>
            <person name="Mondo S."/>
            <person name="Nolan M."/>
            <person name="Ohm R."/>
            <person name="Pangilinan J."/>
            <person name="Park H.-J."/>
            <person name="Ramirez L."/>
            <person name="Alfaro M."/>
            <person name="Sun H."/>
            <person name="Tritt A."/>
            <person name="Yoshinaga Y."/>
            <person name="Zwiers L.-H."/>
            <person name="Turgeon B."/>
            <person name="Goodwin S."/>
            <person name="Spatafora J."/>
            <person name="Crous P."/>
            <person name="Grigoriev I."/>
        </authorList>
    </citation>
    <scope>NUCLEOTIDE SEQUENCE</scope>
    <source>
        <strain evidence="2">CBS 480.64</strain>
    </source>
</reference>
<protein>
    <submittedName>
        <fullName evidence="2">Uncharacterized protein</fullName>
    </submittedName>
</protein>
<evidence type="ECO:0000313" key="3">
    <source>
        <dbReference type="Proteomes" id="UP000799421"/>
    </source>
</evidence>
<organism evidence="2 3">
    <name type="scientific">Piedraia hortae CBS 480.64</name>
    <dbReference type="NCBI Taxonomy" id="1314780"/>
    <lineage>
        <taxon>Eukaryota</taxon>
        <taxon>Fungi</taxon>
        <taxon>Dikarya</taxon>
        <taxon>Ascomycota</taxon>
        <taxon>Pezizomycotina</taxon>
        <taxon>Dothideomycetes</taxon>
        <taxon>Dothideomycetidae</taxon>
        <taxon>Capnodiales</taxon>
        <taxon>Piedraiaceae</taxon>
        <taxon>Piedraia</taxon>
    </lineage>
</organism>
<feature type="compositionally biased region" description="Polar residues" evidence="1">
    <location>
        <begin position="88"/>
        <end position="102"/>
    </location>
</feature>
<feature type="compositionally biased region" description="Low complexity" evidence="1">
    <location>
        <begin position="17"/>
        <end position="32"/>
    </location>
</feature>
<dbReference type="EMBL" id="MU006029">
    <property type="protein sequence ID" value="KAF2857737.1"/>
    <property type="molecule type" value="Genomic_DNA"/>
</dbReference>
<sequence length="102" mass="10876">MPRSDNLPSGQSREPKIISSTTNSTYKSSTNTLSAPNGGDRGNSKNGKKFYNEPSSTTNSTYKSSTNTLSAPNGGDRGNSKNGKKFNNEPSTKDAQYGGYNQ</sequence>
<dbReference type="Proteomes" id="UP000799421">
    <property type="component" value="Unassembled WGS sequence"/>
</dbReference>
<dbReference type="AlphaFoldDB" id="A0A6A7BS50"/>
<proteinExistence type="predicted"/>
<feature type="region of interest" description="Disordered" evidence="1">
    <location>
        <begin position="1"/>
        <end position="102"/>
    </location>
</feature>
<name>A0A6A7BS50_9PEZI</name>